<evidence type="ECO:0000313" key="2">
    <source>
        <dbReference type="Proteomes" id="UP000655550"/>
    </source>
</evidence>
<reference evidence="2" key="1">
    <citation type="journal article" date="2019" name="Int. J. Syst. Evol. Microbiol.">
        <title>The Global Catalogue of Microorganisms (GCM) 10K type strain sequencing project: providing services to taxonomists for standard genome sequencing and annotation.</title>
        <authorList>
            <consortium name="The Broad Institute Genomics Platform"/>
            <consortium name="The Broad Institute Genome Sequencing Center for Infectious Disease"/>
            <person name="Wu L."/>
            <person name="Ma J."/>
        </authorList>
    </citation>
    <scope>NUCLEOTIDE SEQUENCE [LARGE SCALE GENOMIC DNA]</scope>
    <source>
        <strain evidence="2">CCM 8778</strain>
    </source>
</reference>
<evidence type="ECO:0000313" key="1">
    <source>
        <dbReference type="EMBL" id="GGH90362.1"/>
    </source>
</evidence>
<dbReference type="EMBL" id="BMDE01000002">
    <property type="protein sequence ID" value="GGH90362.1"/>
    <property type="molecule type" value="Genomic_DNA"/>
</dbReference>
<sequence>MAQLAVIGVAQGAFLIAHPALCGLTVGTEAKVRRSLWRLFWHGGLHKAQVRLDSVRQPG</sequence>
<proteinExistence type="predicted"/>
<gene>
    <name evidence="1" type="ORF">GCM10007363_07690</name>
</gene>
<dbReference type="Proteomes" id="UP000655550">
    <property type="component" value="Unassembled WGS sequence"/>
</dbReference>
<accession>A0ABQ2ADZ2</accession>
<keyword evidence="2" id="KW-1185">Reference proteome</keyword>
<protein>
    <submittedName>
        <fullName evidence="1">Uncharacterized protein</fullName>
    </submittedName>
</protein>
<comment type="caution">
    <text evidence="1">The sequence shown here is derived from an EMBL/GenBank/DDBJ whole genome shotgun (WGS) entry which is preliminary data.</text>
</comment>
<name>A0ABQ2ADZ2_9PSED</name>
<organism evidence="1 2">
    <name type="scientific">Pseudomonas fluvialis</name>
    <dbReference type="NCBI Taxonomy" id="1793966"/>
    <lineage>
        <taxon>Bacteria</taxon>
        <taxon>Pseudomonadati</taxon>
        <taxon>Pseudomonadota</taxon>
        <taxon>Gammaproteobacteria</taxon>
        <taxon>Pseudomonadales</taxon>
        <taxon>Pseudomonadaceae</taxon>
        <taxon>Pseudomonas</taxon>
    </lineage>
</organism>